<gene>
    <name evidence="2" type="ORF">ws198A12_0006</name>
</gene>
<dbReference type="GO" id="GO:0008757">
    <property type="term" value="F:S-adenosylmethionine-dependent methyltransferase activity"/>
    <property type="evidence" value="ECO:0007669"/>
    <property type="project" value="InterPro"/>
</dbReference>
<dbReference type="AlphaFoldDB" id="I1X5I3"/>
<dbReference type="SUPFAM" id="SSF53335">
    <property type="entry name" value="S-adenosyl-L-methionine-dependent methyltransferases"/>
    <property type="match status" value="1"/>
</dbReference>
<organism evidence="2">
    <name type="scientific">uncultured bacterium ws198A12</name>
    <dbReference type="NCBI Taxonomy" id="1131830"/>
    <lineage>
        <taxon>Bacteria</taxon>
        <taxon>environmental samples</taxon>
    </lineage>
</organism>
<dbReference type="EC" id="2.1.1.-" evidence="2"/>
<sequence length="244" mass="27749">MTNFKEKFWRLVRPARNAVRKARQRPRVGSIDWGDFDTTRPINANWGYERGTPIDRYYINSFLQKYAGDIRGRVLEVADNEYTRTFGGARVEKSDILYPTTENPRATVIADLTNPGQVEDELFDCIICTQTLQFIFDVRVAIESLFRFLKPGGVLLLTVPGITKISPEDRDRSGDYWRFTAESLHRLLAAEFPEPTVTVEAYGNIKSSLGLLHGISAGEIPETELDEYDDHYQLLVSARAVRPG</sequence>
<dbReference type="InterPro" id="IPR013216">
    <property type="entry name" value="Methyltransf_11"/>
</dbReference>
<feature type="domain" description="Methyltransferase type 11" evidence="1">
    <location>
        <begin position="107"/>
        <end position="156"/>
    </location>
</feature>
<keyword evidence="2" id="KW-0808">Transferase</keyword>
<dbReference type="Gene3D" id="3.40.50.150">
    <property type="entry name" value="Vaccinia Virus protein VP39"/>
    <property type="match status" value="1"/>
</dbReference>
<dbReference type="CDD" id="cd02440">
    <property type="entry name" value="AdoMet_MTases"/>
    <property type="match status" value="1"/>
</dbReference>
<protein>
    <submittedName>
        <fullName evidence="2">Methyltransferase type 11</fullName>
        <ecNumber evidence="2">2.1.1.-</ecNumber>
    </submittedName>
</protein>
<dbReference type="InterPro" id="IPR029063">
    <property type="entry name" value="SAM-dependent_MTases_sf"/>
</dbReference>
<name>I1X5I3_9BACT</name>
<dbReference type="GO" id="GO:0032259">
    <property type="term" value="P:methylation"/>
    <property type="evidence" value="ECO:0007669"/>
    <property type="project" value="UniProtKB-KW"/>
</dbReference>
<evidence type="ECO:0000259" key="1">
    <source>
        <dbReference type="Pfam" id="PF08241"/>
    </source>
</evidence>
<evidence type="ECO:0000313" key="2">
    <source>
        <dbReference type="EMBL" id="AFI78758.1"/>
    </source>
</evidence>
<accession>I1X5I3</accession>
<reference evidence="2" key="1">
    <citation type="journal article" date="2012" name="ISME J.">
        <title>Roseobacter clade bacteria are abundant in coastal sediments and encode a novel combination of sulfur oxidation genes.</title>
        <authorList>
            <person name="Lenk S."/>
            <person name="Moraru C."/>
            <person name="Hahnke S."/>
            <person name="Arnds J."/>
            <person name="Richter M."/>
            <person name="Kube M."/>
            <person name="Reinhardt R."/>
            <person name="Brinkhoff T."/>
            <person name="Harder J."/>
            <person name="Amann R."/>
            <person name="Mussmann M."/>
        </authorList>
    </citation>
    <scope>NUCLEOTIDE SEQUENCE</scope>
</reference>
<dbReference type="EMBL" id="JQ256790">
    <property type="protein sequence ID" value="AFI78758.1"/>
    <property type="molecule type" value="Genomic_DNA"/>
</dbReference>
<proteinExistence type="predicted"/>
<dbReference type="Pfam" id="PF08241">
    <property type="entry name" value="Methyltransf_11"/>
    <property type="match status" value="1"/>
</dbReference>
<keyword evidence="2" id="KW-0489">Methyltransferase</keyword>